<dbReference type="SUPFAM" id="SSF50156">
    <property type="entry name" value="PDZ domain-like"/>
    <property type="match status" value="1"/>
</dbReference>
<gene>
    <name evidence="3" type="ORF">RMSM_04227</name>
</gene>
<feature type="transmembrane region" description="Helical" evidence="1">
    <location>
        <begin position="21"/>
        <end position="40"/>
    </location>
</feature>
<keyword evidence="1" id="KW-0812">Transmembrane</keyword>
<reference evidence="3 4" key="1">
    <citation type="journal article" date="2013" name="Mar. Genomics">
        <title>Expression of sulfatases in Rhodopirellula baltica and the diversity of sulfatases in the genus Rhodopirellula.</title>
        <authorList>
            <person name="Wegner C.E."/>
            <person name="Richter-Heitmann T."/>
            <person name="Klindworth A."/>
            <person name="Klockow C."/>
            <person name="Richter M."/>
            <person name="Achstetter T."/>
            <person name="Glockner F.O."/>
            <person name="Harder J."/>
        </authorList>
    </citation>
    <scope>NUCLEOTIDE SEQUENCE [LARGE SCALE GENOMIC DNA]</scope>
    <source>
        <strain evidence="3 4">SM1</strain>
    </source>
</reference>
<dbReference type="AlphaFoldDB" id="M5RTZ6"/>
<dbReference type="GO" id="GO:0008233">
    <property type="term" value="F:peptidase activity"/>
    <property type="evidence" value="ECO:0007669"/>
    <property type="project" value="UniProtKB-KW"/>
</dbReference>
<comment type="caution">
    <text evidence="3">The sequence shown here is derived from an EMBL/GenBank/DDBJ whole genome shotgun (WGS) entry which is preliminary data.</text>
</comment>
<keyword evidence="3" id="KW-0378">Hydrolase</keyword>
<dbReference type="GO" id="GO:0006508">
    <property type="term" value="P:proteolysis"/>
    <property type="evidence" value="ECO:0007669"/>
    <property type="project" value="UniProtKB-KW"/>
</dbReference>
<dbReference type="InterPro" id="IPR041489">
    <property type="entry name" value="PDZ_6"/>
</dbReference>
<evidence type="ECO:0000313" key="3">
    <source>
        <dbReference type="EMBL" id="EMI18852.1"/>
    </source>
</evidence>
<sequence>MQMYLVERRKWAMINRSQHRLRFVAVVVFMAWVPHIHSGLRVQADDALKAQAEVPAEVQPQFGNGFDPFVEPQHPGRDHIGGWHLGVFGHYTTTGHLLTQVFPNTPASRAGLEPGDRIITVNGYQVGDVIDRQYPIDFLIQRHASPNGFVRLLVQNRRTLRLQNLDVRLARGRIHF</sequence>
<dbReference type="Pfam" id="PF17820">
    <property type="entry name" value="PDZ_6"/>
    <property type="match status" value="1"/>
</dbReference>
<proteinExistence type="predicted"/>
<dbReference type="PROSITE" id="PS50106">
    <property type="entry name" value="PDZ"/>
    <property type="match status" value="1"/>
</dbReference>
<dbReference type="InterPro" id="IPR001478">
    <property type="entry name" value="PDZ"/>
</dbReference>
<keyword evidence="3" id="KW-0645">Protease</keyword>
<protein>
    <submittedName>
        <fullName evidence="3">Protease ecfE</fullName>
    </submittedName>
</protein>
<evidence type="ECO:0000259" key="2">
    <source>
        <dbReference type="PROSITE" id="PS50106"/>
    </source>
</evidence>
<keyword evidence="4" id="KW-1185">Reference proteome</keyword>
<dbReference type="SMART" id="SM00228">
    <property type="entry name" value="PDZ"/>
    <property type="match status" value="1"/>
</dbReference>
<evidence type="ECO:0000313" key="4">
    <source>
        <dbReference type="Proteomes" id="UP000011991"/>
    </source>
</evidence>
<accession>M5RTZ6</accession>
<dbReference type="EMBL" id="ANOG01000606">
    <property type="protein sequence ID" value="EMI18852.1"/>
    <property type="molecule type" value="Genomic_DNA"/>
</dbReference>
<dbReference type="PATRIC" id="fig|1265738.3.peg.4233"/>
<keyword evidence="1" id="KW-0472">Membrane</keyword>
<organism evidence="3 4">
    <name type="scientific">Rhodopirellula maiorica SM1</name>
    <dbReference type="NCBI Taxonomy" id="1265738"/>
    <lineage>
        <taxon>Bacteria</taxon>
        <taxon>Pseudomonadati</taxon>
        <taxon>Planctomycetota</taxon>
        <taxon>Planctomycetia</taxon>
        <taxon>Pirellulales</taxon>
        <taxon>Pirellulaceae</taxon>
        <taxon>Novipirellula</taxon>
    </lineage>
</organism>
<dbReference type="InterPro" id="IPR036034">
    <property type="entry name" value="PDZ_sf"/>
</dbReference>
<feature type="domain" description="PDZ" evidence="2">
    <location>
        <begin position="86"/>
        <end position="126"/>
    </location>
</feature>
<dbReference type="Gene3D" id="2.30.42.10">
    <property type="match status" value="1"/>
</dbReference>
<dbReference type="Proteomes" id="UP000011991">
    <property type="component" value="Unassembled WGS sequence"/>
</dbReference>
<keyword evidence="1" id="KW-1133">Transmembrane helix</keyword>
<name>M5RTZ6_9BACT</name>
<evidence type="ECO:0000256" key="1">
    <source>
        <dbReference type="SAM" id="Phobius"/>
    </source>
</evidence>